<gene>
    <name evidence="2" type="ORF">QSG27_02575</name>
</gene>
<evidence type="ECO:0000313" key="2">
    <source>
        <dbReference type="EMBL" id="MDQ2101572.1"/>
    </source>
</evidence>
<feature type="transmembrane region" description="Helical" evidence="1">
    <location>
        <begin position="33"/>
        <end position="52"/>
    </location>
</feature>
<protein>
    <submittedName>
        <fullName evidence="2">Uncharacterized protein</fullName>
    </submittedName>
</protein>
<accession>A0ABU0WCB3</accession>
<sequence>MLDVYGTSCPVARPRWPGRAATGGPRDRRLQGFAMPALGAAMLSALILHLLLTFASHLGGADVAGVLTVAVGMAAVLVILLPFALLCVRRAQDALSVGRERRGGIVSP</sequence>
<feature type="transmembrane region" description="Helical" evidence="1">
    <location>
        <begin position="64"/>
        <end position="88"/>
    </location>
</feature>
<organism evidence="2 3">
    <name type="scientific">Azospirillum isscasi</name>
    <dbReference type="NCBI Taxonomy" id="3053926"/>
    <lineage>
        <taxon>Bacteria</taxon>
        <taxon>Pseudomonadati</taxon>
        <taxon>Pseudomonadota</taxon>
        <taxon>Alphaproteobacteria</taxon>
        <taxon>Rhodospirillales</taxon>
        <taxon>Azospirillaceae</taxon>
        <taxon>Azospirillum</taxon>
    </lineage>
</organism>
<evidence type="ECO:0000313" key="3">
    <source>
        <dbReference type="Proteomes" id="UP001227317"/>
    </source>
</evidence>
<reference evidence="2 3" key="1">
    <citation type="submission" date="2023-06" db="EMBL/GenBank/DDBJ databases">
        <title>Azospirillum isscasensis sp.nov, a bacterium isolated from rhizosphere soil of rice.</title>
        <authorList>
            <person name="Wang H."/>
        </authorList>
    </citation>
    <scope>NUCLEOTIDE SEQUENCE [LARGE SCALE GENOMIC DNA]</scope>
    <source>
        <strain evidence="2 3">C340-1</strain>
    </source>
</reference>
<keyword evidence="1" id="KW-0812">Transmembrane</keyword>
<evidence type="ECO:0000256" key="1">
    <source>
        <dbReference type="SAM" id="Phobius"/>
    </source>
</evidence>
<keyword evidence="1" id="KW-1133">Transmembrane helix</keyword>
<name>A0ABU0WCB3_9PROT</name>
<proteinExistence type="predicted"/>
<dbReference type="RefSeq" id="WP_306703584.1">
    <property type="nucleotide sequence ID" value="NZ_JAUJFI010000005.1"/>
</dbReference>
<dbReference type="EMBL" id="JAUJFI010000005">
    <property type="protein sequence ID" value="MDQ2101572.1"/>
    <property type="molecule type" value="Genomic_DNA"/>
</dbReference>
<keyword evidence="1" id="KW-0472">Membrane</keyword>
<dbReference type="Proteomes" id="UP001227317">
    <property type="component" value="Unassembled WGS sequence"/>
</dbReference>
<keyword evidence="3" id="KW-1185">Reference proteome</keyword>
<comment type="caution">
    <text evidence="2">The sequence shown here is derived from an EMBL/GenBank/DDBJ whole genome shotgun (WGS) entry which is preliminary data.</text>
</comment>